<organism evidence="2">
    <name type="scientific">freshwater metagenome</name>
    <dbReference type="NCBI Taxonomy" id="449393"/>
    <lineage>
        <taxon>unclassified sequences</taxon>
        <taxon>metagenomes</taxon>
        <taxon>ecological metagenomes</taxon>
    </lineage>
</organism>
<dbReference type="PANTHER" id="PTHR43174:SF1">
    <property type="entry name" value="UDP-N-ACETYLGLUCOSAMINE 2-EPIMERASE"/>
    <property type="match status" value="1"/>
</dbReference>
<dbReference type="InterPro" id="IPR029767">
    <property type="entry name" value="WecB-like"/>
</dbReference>
<dbReference type="CDD" id="cd03786">
    <property type="entry name" value="GTB_UDP-GlcNAc_2-Epimerase"/>
    <property type="match status" value="1"/>
</dbReference>
<dbReference type="SUPFAM" id="SSF53756">
    <property type="entry name" value="UDP-Glycosyltransferase/glycogen phosphorylase"/>
    <property type="match status" value="1"/>
</dbReference>
<accession>A0A6J7JRV9</accession>
<feature type="domain" description="UDP-N-acetylglucosamine 2-epimerase" evidence="1">
    <location>
        <begin position="27"/>
        <end position="355"/>
    </location>
</feature>
<proteinExistence type="predicted"/>
<dbReference type="AlphaFoldDB" id="A0A6J7JRV9"/>
<dbReference type="EMBL" id="CAFBNO010000001">
    <property type="protein sequence ID" value="CAB4945359.1"/>
    <property type="molecule type" value="Genomic_DNA"/>
</dbReference>
<gene>
    <name evidence="2" type="ORF">UFOPK3837_00084</name>
</gene>
<sequence length="365" mass="39265">MPKELKVTHIVGARPNFVKAAPLVKALEAKGVSQSLIHTGQHYDDIMSDAFFRDLNMPTPDFNLQVGGGSQFDQLSKLMLGLPDALTALSPDALILYGDVNSTMVASIVANRLDIPVIHVEAGLRSGDMRMPEESNRKIVDMFAELHLTTSPEALENLVNEGANASSVHEIGNTMIDSLFASAHLFDFERIQAKLGVPEKFGVVTMHRGGNVDDPERVKEIVESLTKAAAMTTLVLPLHPRGRATLMDAGLDKVDNLVVCDPLGYTDFLSLVGKAQFVVTDSGGVQEETTVMGIPCLTLRPNTERPITITEGTNRLVTASTLSDEIAAVLAGDFEIKGPPVLWDGKAAVRGADVIVNFLNGKKES</sequence>
<reference evidence="2" key="1">
    <citation type="submission" date="2020-05" db="EMBL/GenBank/DDBJ databases">
        <authorList>
            <person name="Chiriac C."/>
            <person name="Salcher M."/>
            <person name="Ghai R."/>
            <person name="Kavagutti S V."/>
        </authorList>
    </citation>
    <scope>NUCLEOTIDE SEQUENCE</scope>
</reference>
<dbReference type="Gene3D" id="3.40.50.2000">
    <property type="entry name" value="Glycogen Phosphorylase B"/>
    <property type="match status" value="2"/>
</dbReference>
<name>A0A6J7JRV9_9ZZZZ</name>
<dbReference type="InterPro" id="IPR003331">
    <property type="entry name" value="UDP_GlcNAc_Epimerase_2_dom"/>
</dbReference>
<dbReference type="NCBIfam" id="TIGR00236">
    <property type="entry name" value="wecB"/>
    <property type="match status" value="1"/>
</dbReference>
<protein>
    <submittedName>
        <fullName evidence="2">Unannotated protein</fullName>
    </submittedName>
</protein>
<dbReference type="Pfam" id="PF02350">
    <property type="entry name" value="Epimerase_2"/>
    <property type="match status" value="1"/>
</dbReference>
<dbReference type="PANTHER" id="PTHR43174">
    <property type="entry name" value="UDP-N-ACETYLGLUCOSAMINE 2-EPIMERASE"/>
    <property type="match status" value="1"/>
</dbReference>
<evidence type="ECO:0000259" key="1">
    <source>
        <dbReference type="Pfam" id="PF02350"/>
    </source>
</evidence>
<evidence type="ECO:0000313" key="2">
    <source>
        <dbReference type="EMBL" id="CAB4945359.1"/>
    </source>
</evidence>